<dbReference type="PANTHER" id="PTHR21087">
    <property type="entry name" value="SHIKIMATE KINASE"/>
    <property type="match status" value="1"/>
</dbReference>
<evidence type="ECO:0000313" key="13">
    <source>
        <dbReference type="EMBL" id="KEJ95044.1"/>
    </source>
</evidence>
<dbReference type="PROSITE" id="PS01128">
    <property type="entry name" value="SHIKIMATE_KINASE"/>
    <property type="match status" value="1"/>
</dbReference>
<feature type="binding site" evidence="11">
    <location>
        <position position="197"/>
    </location>
    <ligand>
        <name>substrate</name>
    </ligand>
</feature>
<feature type="binding site" evidence="11">
    <location>
        <position position="174"/>
    </location>
    <ligand>
        <name>substrate</name>
    </ligand>
</feature>
<comment type="catalytic activity">
    <reaction evidence="10 11">
        <text>shikimate + ATP = 3-phosphoshikimate + ADP + H(+)</text>
        <dbReference type="Rhea" id="RHEA:13121"/>
        <dbReference type="ChEBI" id="CHEBI:15378"/>
        <dbReference type="ChEBI" id="CHEBI:30616"/>
        <dbReference type="ChEBI" id="CHEBI:36208"/>
        <dbReference type="ChEBI" id="CHEBI:145989"/>
        <dbReference type="ChEBI" id="CHEBI:456216"/>
        <dbReference type="EC" id="2.7.1.71"/>
    </reaction>
</comment>
<sequence>MTDQSNTPTDNPLIQRLAQRVREARKAQKLPRRTLSDRSGVSPRYLAQLETGQGNISILLLARVADALGVSVSALLADDAPLSDDTLRVAHLFQAAGPEVQGRVRAMLAPHAPGGARAQRICLVGLRGAGKSTLGKAAAAALGIPFLELNKLIEEHAGMPVSEVMGLYGQDGYRDLEQEVLDEVIQSENRMILAVGGGIVAEPQTYTTLLDRFHTVWVRTSPAEHMARVRAQGDLRPMKDNPAAMEQLKALLTARTPQYERAQAQVDTANRPVQSSVNDLLAVIAKHRFVESISV</sequence>
<comment type="caution">
    <text evidence="13">The sequence shown here is derived from an EMBL/GenBank/DDBJ whole genome shotgun (WGS) entry which is preliminary data.</text>
</comment>
<keyword evidence="4 11" id="KW-0028">Amino-acid biosynthesis</keyword>
<dbReference type="InterPro" id="IPR031322">
    <property type="entry name" value="Shikimate/glucono_kinase"/>
</dbReference>
<dbReference type="CDD" id="cd00093">
    <property type="entry name" value="HTH_XRE"/>
    <property type="match status" value="1"/>
</dbReference>
<dbReference type="PROSITE" id="PS50943">
    <property type="entry name" value="HTH_CROC1"/>
    <property type="match status" value="1"/>
</dbReference>
<evidence type="ECO:0000259" key="12">
    <source>
        <dbReference type="PROSITE" id="PS50943"/>
    </source>
</evidence>
<evidence type="ECO:0000313" key="14">
    <source>
        <dbReference type="Proteomes" id="UP000027746"/>
    </source>
</evidence>
<comment type="subunit">
    <text evidence="11">Monomer.</text>
</comment>
<evidence type="ECO:0000256" key="8">
    <source>
        <dbReference type="ARBA" id="ARBA00022840"/>
    </source>
</evidence>
<dbReference type="HAMAP" id="MF_00109">
    <property type="entry name" value="Shikimate_kinase"/>
    <property type="match status" value="1"/>
</dbReference>
<comment type="function">
    <text evidence="11">Catalyzes the specific phosphorylation of the 3-hydroxyl group of shikimic acid using ATP as a cosubstrate.</text>
</comment>
<feature type="binding site" evidence="11">
    <location>
        <position position="271"/>
    </location>
    <ligand>
        <name>ATP</name>
        <dbReference type="ChEBI" id="CHEBI:30616"/>
    </ligand>
</feature>
<evidence type="ECO:0000256" key="9">
    <source>
        <dbReference type="ARBA" id="ARBA00023141"/>
    </source>
</evidence>
<dbReference type="SUPFAM" id="SSF52540">
    <property type="entry name" value="P-loop containing nucleoside triphosphate hydrolases"/>
    <property type="match status" value="1"/>
</dbReference>
<evidence type="ECO:0000256" key="10">
    <source>
        <dbReference type="ARBA" id="ARBA00048567"/>
    </source>
</evidence>
<evidence type="ECO:0000256" key="2">
    <source>
        <dbReference type="ARBA" id="ARBA00006997"/>
    </source>
</evidence>
<dbReference type="CDD" id="cd00464">
    <property type="entry name" value="SK"/>
    <property type="match status" value="1"/>
</dbReference>
<dbReference type="GO" id="GO:0000287">
    <property type="term" value="F:magnesium ion binding"/>
    <property type="evidence" value="ECO:0007669"/>
    <property type="project" value="UniProtKB-UniRule"/>
</dbReference>
<keyword evidence="11" id="KW-0479">Metal-binding</keyword>
<dbReference type="GeneID" id="68868687"/>
<keyword evidence="5 11" id="KW-0808">Transferase</keyword>
<dbReference type="GO" id="GO:0005829">
    <property type="term" value="C:cytosol"/>
    <property type="evidence" value="ECO:0007669"/>
    <property type="project" value="TreeGrafter"/>
</dbReference>
<reference evidence="13 14" key="1">
    <citation type="submission" date="2014-01" db="EMBL/GenBank/DDBJ databases">
        <title>Sulfitobacter sp. H3 (MCCC 1A00686) Genome Sequencing.</title>
        <authorList>
            <person name="Lai Q."/>
            <person name="Hong Z."/>
        </authorList>
    </citation>
    <scope>NUCLEOTIDE SEQUENCE [LARGE SCALE GENOMIC DNA]</scope>
    <source>
        <strain evidence="13 14">H3</strain>
    </source>
</reference>
<dbReference type="OrthoDB" id="9800332at2"/>
<evidence type="ECO:0000256" key="3">
    <source>
        <dbReference type="ARBA" id="ARBA00012154"/>
    </source>
</evidence>
<dbReference type="GO" id="GO:0003677">
    <property type="term" value="F:DNA binding"/>
    <property type="evidence" value="ECO:0007669"/>
    <property type="project" value="InterPro"/>
</dbReference>
<dbReference type="GO" id="GO:0004765">
    <property type="term" value="F:shikimate kinase activity"/>
    <property type="evidence" value="ECO:0007669"/>
    <property type="project" value="UniProtKB-UniRule"/>
</dbReference>
<dbReference type="SUPFAM" id="SSF47413">
    <property type="entry name" value="lambda repressor-like DNA-binding domains"/>
    <property type="match status" value="1"/>
</dbReference>
<dbReference type="Gene3D" id="3.40.50.300">
    <property type="entry name" value="P-loop containing nucleotide triphosphate hydrolases"/>
    <property type="match status" value="1"/>
</dbReference>
<dbReference type="Gene3D" id="1.10.260.40">
    <property type="entry name" value="lambda repressor-like DNA-binding domains"/>
    <property type="match status" value="1"/>
</dbReference>
<feature type="binding site" evidence="11">
    <location>
        <position position="132"/>
    </location>
    <ligand>
        <name>Mg(2+)</name>
        <dbReference type="ChEBI" id="CHEBI:18420"/>
    </ligand>
</feature>
<dbReference type="InterPro" id="IPR023000">
    <property type="entry name" value="Shikimate_kinase_CS"/>
</dbReference>
<feature type="domain" description="HTH cro/C1-type" evidence="12">
    <location>
        <begin position="21"/>
        <end position="75"/>
    </location>
</feature>
<name>A0A073IZD4_9RHOB</name>
<dbReference type="RefSeq" id="WP_037927952.1">
    <property type="nucleotide sequence ID" value="NZ_CP054599.1"/>
</dbReference>
<evidence type="ECO:0000256" key="7">
    <source>
        <dbReference type="ARBA" id="ARBA00022777"/>
    </source>
</evidence>
<dbReference type="AlphaFoldDB" id="A0A073IZD4"/>
<keyword evidence="8 11" id="KW-0067">ATP-binding</keyword>
<dbReference type="EMBL" id="JAMD01000008">
    <property type="protein sequence ID" value="KEJ95044.1"/>
    <property type="molecule type" value="Genomic_DNA"/>
</dbReference>
<comment type="caution">
    <text evidence="11">Lacks conserved residue(s) required for the propagation of feature annotation.</text>
</comment>
<comment type="subcellular location">
    <subcellularLocation>
        <location evidence="11">Cytoplasm</location>
    </subcellularLocation>
</comment>
<dbReference type="InterPro" id="IPR010982">
    <property type="entry name" value="Lambda_DNA-bd_dom_sf"/>
</dbReference>
<organism evidence="13 14">
    <name type="scientific">Pseudosulfitobacter pseudonitzschiae</name>
    <dbReference type="NCBI Taxonomy" id="1402135"/>
    <lineage>
        <taxon>Bacteria</taxon>
        <taxon>Pseudomonadati</taxon>
        <taxon>Pseudomonadota</taxon>
        <taxon>Alphaproteobacteria</taxon>
        <taxon>Rhodobacterales</taxon>
        <taxon>Roseobacteraceae</taxon>
        <taxon>Pseudosulfitobacter</taxon>
    </lineage>
</organism>
<accession>A0A073IZD4</accession>
<comment type="similarity">
    <text evidence="2 11">Belongs to the shikimate kinase family.</text>
</comment>
<dbReference type="GO" id="GO:0005524">
    <property type="term" value="F:ATP binding"/>
    <property type="evidence" value="ECO:0007669"/>
    <property type="project" value="UniProtKB-UniRule"/>
</dbReference>
<gene>
    <name evidence="11" type="primary">aroK</name>
    <name evidence="13" type="ORF">SUH3_23360</name>
</gene>
<dbReference type="GO" id="GO:0009423">
    <property type="term" value="P:chorismate biosynthetic process"/>
    <property type="evidence" value="ECO:0007669"/>
    <property type="project" value="UniProtKB-UniRule"/>
</dbReference>
<keyword evidence="6 11" id="KW-0547">Nucleotide-binding</keyword>
<keyword evidence="11" id="KW-0963">Cytoplasm</keyword>
<keyword evidence="9 11" id="KW-0057">Aromatic amino acid biosynthesis</keyword>
<dbReference type="SMART" id="SM00530">
    <property type="entry name" value="HTH_XRE"/>
    <property type="match status" value="1"/>
</dbReference>
<evidence type="ECO:0000256" key="6">
    <source>
        <dbReference type="ARBA" id="ARBA00022741"/>
    </source>
</evidence>
<feature type="binding site" evidence="11">
    <location>
        <begin position="128"/>
        <end position="133"/>
    </location>
    <ligand>
        <name>ATP</name>
        <dbReference type="ChEBI" id="CHEBI:30616"/>
    </ligand>
</feature>
<evidence type="ECO:0000256" key="11">
    <source>
        <dbReference type="HAMAP-Rule" id="MF_00109"/>
    </source>
</evidence>
<dbReference type="GO" id="GO:0009073">
    <property type="term" value="P:aromatic amino acid family biosynthetic process"/>
    <property type="evidence" value="ECO:0007669"/>
    <property type="project" value="UniProtKB-KW"/>
</dbReference>
<evidence type="ECO:0000256" key="5">
    <source>
        <dbReference type="ARBA" id="ARBA00022679"/>
    </source>
</evidence>
<dbReference type="InterPro" id="IPR027417">
    <property type="entry name" value="P-loop_NTPase"/>
</dbReference>
<comment type="pathway">
    <text evidence="1 11">Metabolic intermediate biosynthesis; chorismate biosynthesis; chorismate from D-erythrose 4-phosphate and phosphoenolpyruvate: step 5/7.</text>
</comment>
<dbReference type="PANTHER" id="PTHR21087:SF16">
    <property type="entry name" value="SHIKIMATE KINASE 1, CHLOROPLASTIC"/>
    <property type="match status" value="1"/>
</dbReference>
<keyword evidence="7 11" id="KW-0418">Kinase</keyword>
<feature type="binding site" evidence="11">
    <location>
        <position position="236"/>
    </location>
    <ligand>
        <name>ATP</name>
        <dbReference type="ChEBI" id="CHEBI:30616"/>
    </ligand>
</feature>
<dbReference type="UniPathway" id="UPA00053">
    <property type="reaction ID" value="UER00088"/>
</dbReference>
<comment type="cofactor">
    <cofactor evidence="11">
        <name>Mg(2+)</name>
        <dbReference type="ChEBI" id="CHEBI:18420"/>
    </cofactor>
    <text evidence="11">Binds 1 Mg(2+) ion per subunit.</text>
</comment>
<dbReference type="NCBIfam" id="NF006015">
    <property type="entry name" value="PRK08154.1"/>
    <property type="match status" value="1"/>
</dbReference>
<feature type="binding site" evidence="11">
    <location>
        <position position="255"/>
    </location>
    <ligand>
        <name>substrate</name>
    </ligand>
</feature>
<evidence type="ECO:0000256" key="1">
    <source>
        <dbReference type="ARBA" id="ARBA00004842"/>
    </source>
</evidence>
<keyword evidence="11" id="KW-0460">Magnesium</keyword>
<dbReference type="InterPro" id="IPR001387">
    <property type="entry name" value="Cro/C1-type_HTH"/>
</dbReference>
<dbReference type="GO" id="GO:0008652">
    <property type="term" value="P:amino acid biosynthetic process"/>
    <property type="evidence" value="ECO:0007669"/>
    <property type="project" value="UniProtKB-KW"/>
</dbReference>
<dbReference type="Pfam" id="PF01381">
    <property type="entry name" value="HTH_3"/>
    <property type="match status" value="1"/>
</dbReference>
<evidence type="ECO:0000256" key="4">
    <source>
        <dbReference type="ARBA" id="ARBA00022605"/>
    </source>
</evidence>
<dbReference type="Pfam" id="PF01202">
    <property type="entry name" value="SKI"/>
    <property type="match status" value="1"/>
</dbReference>
<dbReference type="Proteomes" id="UP000027746">
    <property type="component" value="Unassembled WGS sequence"/>
</dbReference>
<dbReference type="EC" id="2.7.1.71" evidence="3 11"/>
<keyword evidence="14" id="KW-1185">Reference proteome</keyword>
<dbReference type="PRINTS" id="PR01100">
    <property type="entry name" value="SHIKIMTKNASE"/>
</dbReference>
<proteinExistence type="inferred from homology"/>
<dbReference type="InterPro" id="IPR000623">
    <property type="entry name" value="Shikimate_kinase/TSH1"/>
</dbReference>
<protein>
    <recommendedName>
        <fullName evidence="3 11">Shikimate kinase</fullName>
        <shortName evidence="11">SK</shortName>
        <ecNumber evidence="3 11">2.7.1.71</ecNumber>
    </recommendedName>
</protein>